<dbReference type="PRINTS" id="PR00507">
    <property type="entry name" value="N12N6MTFRASE"/>
</dbReference>
<organism evidence="8 9">
    <name type="scientific">Streptomonospora salina</name>
    <dbReference type="NCBI Taxonomy" id="104205"/>
    <lineage>
        <taxon>Bacteria</taxon>
        <taxon>Bacillati</taxon>
        <taxon>Actinomycetota</taxon>
        <taxon>Actinomycetes</taxon>
        <taxon>Streptosporangiales</taxon>
        <taxon>Nocardiopsidaceae</taxon>
        <taxon>Streptomonospora</taxon>
    </lineage>
</organism>
<dbReference type="Gene3D" id="3.40.50.150">
    <property type="entry name" value="Vaccinia Virus protein VP39"/>
    <property type="match status" value="1"/>
</dbReference>
<proteinExistence type="inferred from homology"/>
<evidence type="ECO:0000313" key="8">
    <source>
        <dbReference type="EMBL" id="MBB6000148.1"/>
    </source>
</evidence>
<dbReference type="GO" id="GO:0032259">
    <property type="term" value="P:methylation"/>
    <property type="evidence" value="ECO:0007669"/>
    <property type="project" value="UniProtKB-KW"/>
</dbReference>
<gene>
    <name evidence="8" type="ORF">HNR25_003899</name>
</gene>
<dbReference type="PROSITE" id="PS00092">
    <property type="entry name" value="N6_MTASE"/>
    <property type="match status" value="1"/>
</dbReference>
<accession>A0A841EH44</accession>
<evidence type="ECO:0000256" key="5">
    <source>
        <dbReference type="ARBA" id="ARBA00022691"/>
    </source>
</evidence>
<comment type="caution">
    <text evidence="8">The sequence shown here is derived from an EMBL/GenBank/DDBJ whole genome shotgun (WGS) entry which is preliminary data.</text>
</comment>
<dbReference type="InterPro" id="IPR029063">
    <property type="entry name" value="SAM-dependent_MTases_sf"/>
</dbReference>
<feature type="domain" description="Type II methyltransferase M.TaqI-like" evidence="7">
    <location>
        <begin position="138"/>
        <end position="236"/>
    </location>
</feature>
<dbReference type="InterPro" id="IPR050953">
    <property type="entry name" value="N4_N6_ade-DNA_methylase"/>
</dbReference>
<reference evidence="8 9" key="1">
    <citation type="submission" date="2020-08" db="EMBL/GenBank/DDBJ databases">
        <title>Sequencing the genomes of 1000 actinobacteria strains.</title>
        <authorList>
            <person name="Klenk H.-P."/>
        </authorList>
    </citation>
    <scope>NUCLEOTIDE SEQUENCE [LARGE SCALE GENOMIC DNA]</scope>
    <source>
        <strain evidence="8 9">DSM 44593</strain>
    </source>
</reference>
<evidence type="ECO:0000256" key="4">
    <source>
        <dbReference type="ARBA" id="ARBA00022679"/>
    </source>
</evidence>
<keyword evidence="5" id="KW-0949">S-adenosyl-L-methionine</keyword>
<keyword evidence="4" id="KW-0808">Transferase</keyword>
<dbReference type="EMBL" id="JACHLY010000001">
    <property type="protein sequence ID" value="MBB6000148.1"/>
    <property type="molecule type" value="Genomic_DNA"/>
</dbReference>
<dbReference type="GO" id="GO:0009007">
    <property type="term" value="F:site-specific DNA-methyltransferase (adenine-specific) activity"/>
    <property type="evidence" value="ECO:0007669"/>
    <property type="project" value="UniProtKB-EC"/>
</dbReference>
<dbReference type="SUPFAM" id="SSF53335">
    <property type="entry name" value="S-adenosyl-L-methionine-dependent methyltransferases"/>
    <property type="match status" value="1"/>
</dbReference>
<dbReference type="PANTHER" id="PTHR33841:SF5">
    <property type="entry name" value="DNA METHYLASE (MODIFICATION METHYLASE) (METHYLTRANSFERASE)-RELATED"/>
    <property type="match status" value="1"/>
</dbReference>
<dbReference type="PANTHER" id="PTHR33841">
    <property type="entry name" value="DNA METHYLTRANSFERASE YEEA-RELATED"/>
    <property type="match status" value="1"/>
</dbReference>
<dbReference type="InterPro" id="IPR011639">
    <property type="entry name" value="MethylTrfase_TaqI-like_dom"/>
</dbReference>
<dbReference type="AlphaFoldDB" id="A0A841EH44"/>
<evidence type="ECO:0000256" key="6">
    <source>
        <dbReference type="ARBA" id="ARBA00047942"/>
    </source>
</evidence>
<dbReference type="Pfam" id="PF07669">
    <property type="entry name" value="Eco57I"/>
    <property type="match status" value="1"/>
</dbReference>
<protein>
    <recommendedName>
        <fullName evidence="2">site-specific DNA-methyltransferase (adenine-specific)</fullName>
        <ecNumber evidence="2">2.1.1.72</ecNumber>
    </recommendedName>
</protein>
<keyword evidence="3" id="KW-0489">Methyltransferase</keyword>
<dbReference type="RefSeq" id="WP_184637392.1">
    <property type="nucleotide sequence ID" value="NZ_BAABKT010000012.1"/>
</dbReference>
<dbReference type="EC" id="2.1.1.72" evidence="2"/>
<sequence length="557" mass="62061">MTQLGLHQDDDLLPPSLQEAIEHGEVFTRPWVVELLLDLVGYTPDRDLARYVIAEPACGRGAFLGPIARRLSESCRRHGRSLDEALHSVTGFDLLADNVESSRATVRQELAAHGWGAAEVHRCAEAWVRQGDYLLDQHRDRGIDYVVGNPPYIRLEDVPAARMSAYRAAYPTMGGRADIYVGFYEAALRSLNPDGALGFICADRWMHNQYGSHLREFVTRSYSVDAVISMHDVDAFEEQVAAYPAITVISNRAQGEAVAVETSGDFSAEQAGRLRKWMRGDGPALVEETGYQAARLPHWFSGSDFWPSASPARLAFLEDLSDRFPVLQDPAGTTRVGIGIATGADKVFITTDPDAVEPERLLPLATVRDTASGTFAWQGRYLINPWTPAGDLVSLQDFPKVRRHFSAHADALQRRYVAVKQPHRWYKTIDKVDHSLIGRPKLLLPDMKTTIHPVLDEGGFYPHHNLYYIVSDTWDLRVLGGLLLSGVAQAFVHAYGVKMRGGTLRFQAQYLRKIRVPHPEQIGDKVQAALRDAFERRDVAAATQAALDAYRLDELPD</sequence>
<comment type="catalytic activity">
    <reaction evidence="6">
        <text>a 2'-deoxyadenosine in DNA + S-adenosyl-L-methionine = an N(6)-methyl-2'-deoxyadenosine in DNA + S-adenosyl-L-homocysteine + H(+)</text>
        <dbReference type="Rhea" id="RHEA:15197"/>
        <dbReference type="Rhea" id="RHEA-COMP:12418"/>
        <dbReference type="Rhea" id="RHEA-COMP:12419"/>
        <dbReference type="ChEBI" id="CHEBI:15378"/>
        <dbReference type="ChEBI" id="CHEBI:57856"/>
        <dbReference type="ChEBI" id="CHEBI:59789"/>
        <dbReference type="ChEBI" id="CHEBI:90615"/>
        <dbReference type="ChEBI" id="CHEBI:90616"/>
        <dbReference type="EC" id="2.1.1.72"/>
    </reaction>
</comment>
<dbReference type="GO" id="GO:0006304">
    <property type="term" value="P:DNA modification"/>
    <property type="evidence" value="ECO:0007669"/>
    <property type="project" value="InterPro"/>
</dbReference>
<dbReference type="GO" id="GO:0003676">
    <property type="term" value="F:nucleic acid binding"/>
    <property type="evidence" value="ECO:0007669"/>
    <property type="project" value="InterPro"/>
</dbReference>
<evidence type="ECO:0000256" key="2">
    <source>
        <dbReference type="ARBA" id="ARBA00011900"/>
    </source>
</evidence>
<dbReference type="Proteomes" id="UP000578077">
    <property type="component" value="Unassembled WGS sequence"/>
</dbReference>
<evidence type="ECO:0000259" key="7">
    <source>
        <dbReference type="Pfam" id="PF07669"/>
    </source>
</evidence>
<dbReference type="InterPro" id="IPR002052">
    <property type="entry name" value="DNA_methylase_N6_adenine_CS"/>
</dbReference>
<name>A0A841EH44_9ACTN</name>
<comment type="similarity">
    <text evidence="1">Belongs to the N(4)/N(6)-methyltransferase family.</text>
</comment>
<evidence type="ECO:0000256" key="3">
    <source>
        <dbReference type="ARBA" id="ARBA00022603"/>
    </source>
</evidence>
<evidence type="ECO:0000256" key="1">
    <source>
        <dbReference type="ARBA" id="ARBA00006594"/>
    </source>
</evidence>
<keyword evidence="9" id="KW-1185">Reference proteome</keyword>
<evidence type="ECO:0000313" key="9">
    <source>
        <dbReference type="Proteomes" id="UP000578077"/>
    </source>
</evidence>